<keyword evidence="3" id="KW-1185">Reference proteome</keyword>
<organism evidence="2 3">
    <name type="scientific">Chromobacterium subtsugae</name>
    <dbReference type="NCBI Taxonomy" id="251747"/>
    <lineage>
        <taxon>Bacteria</taxon>
        <taxon>Pseudomonadati</taxon>
        <taxon>Pseudomonadota</taxon>
        <taxon>Betaproteobacteria</taxon>
        <taxon>Neisseriales</taxon>
        <taxon>Chromobacteriaceae</taxon>
        <taxon>Chromobacterium</taxon>
    </lineage>
</organism>
<dbReference type="Gene3D" id="3.40.50.620">
    <property type="entry name" value="HUPs"/>
    <property type="match status" value="1"/>
</dbReference>
<evidence type="ECO:0000259" key="1">
    <source>
        <dbReference type="Pfam" id="PF01507"/>
    </source>
</evidence>
<sequence>MSVMHVVSVSGGKDSTATLLLALERVPRENIRPIFCDTGNEHEETYEYLRYLELALDVEITRLRADFSDRMAVHRQRLLDIAAGGADYHPQAKYAWTPERAARAAELMHPTGNPFLDLAMLKGMFPSHSRQFCTEALKRDPAVEFQLQFVDAGHRVVSWQGVRRDESARRANVAQFERIGPRLYAYRPIAAWTANQVFDYSASKSIMPNPLYLQGMDRVGCMPCVNVGKSELREIARRFPEHIERIAQWESLVNEVSRSQRASFLFSGGWEPIHQRVEWARTTRGGAQFDLLADIEEPTACASSYGLCA</sequence>
<accession>A0ABS7FHV6</accession>
<dbReference type="InterPro" id="IPR050128">
    <property type="entry name" value="Sulfate_adenylyltrnsfr_sub2"/>
</dbReference>
<protein>
    <submittedName>
        <fullName evidence="2">Phosphoadenosine phosphosulfate reductase family protein</fullName>
    </submittedName>
</protein>
<dbReference type="SUPFAM" id="SSF52402">
    <property type="entry name" value="Adenine nucleotide alpha hydrolases-like"/>
    <property type="match status" value="1"/>
</dbReference>
<name>A0ABS7FHV6_9NEIS</name>
<feature type="domain" description="Phosphoadenosine phosphosulphate reductase" evidence="1">
    <location>
        <begin position="5"/>
        <end position="65"/>
    </location>
</feature>
<dbReference type="EMBL" id="JAHDTB010000014">
    <property type="protein sequence ID" value="MBW8289060.1"/>
    <property type="molecule type" value="Genomic_DNA"/>
</dbReference>
<dbReference type="PANTHER" id="PTHR43196:SF2">
    <property type="entry name" value="PHOSPHOADENOSINE PHOSPHOSULFATE REDUCTASE"/>
    <property type="match status" value="1"/>
</dbReference>
<dbReference type="RefSeq" id="WP_043573534.1">
    <property type="nucleotide sequence ID" value="NZ_CP142381.1"/>
</dbReference>
<proteinExistence type="predicted"/>
<gene>
    <name evidence="2" type="ORF">KIF53_15610</name>
</gene>
<dbReference type="PANTHER" id="PTHR43196">
    <property type="entry name" value="SULFATE ADENYLYLTRANSFERASE SUBUNIT 2"/>
    <property type="match status" value="1"/>
</dbReference>
<dbReference type="Pfam" id="PF01507">
    <property type="entry name" value="PAPS_reduct"/>
    <property type="match status" value="2"/>
</dbReference>
<comment type="caution">
    <text evidence="2">The sequence shown here is derived from an EMBL/GenBank/DDBJ whole genome shotgun (WGS) entry which is preliminary data.</text>
</comment>
<dbReference type="Proteomes" id="UP000711178">
    <property type="component" value="Unassembled WGS sequence"/>
</dbReference>
<dbReference type="GeneID" id="89685725"/>
<feature type="domain" description="Phosphoadenosine phosphosulphate reductase" evidence="1">
    <location>
        <begin position="147"/>
        <end position="225"/>
    </location>
</feature>
<reference evidence="2 3" key="1">
    <citation type="submission" date="2021-05" db="EMBL/GenBank/DDBJ databases">
        <title>Draft Whole Genome Sequencing Of Biosensor Chromobacterium violaceum Strain CV026 Reveals A Regulatory RNA In Chromobacterium violaceum Phenotype Regulatory Network.</title>
        <authorList>
            <person name="Hong K.W."/>
            <person name="Chan K.G."/>
            <person name="Chang C.-Y."/>
        </authorList>
    </citation>
    <scope>NUCLEOTIDE SEQUENCE [LARGE SCALE GENOMIC DNA]</scope>
    <source>
        <strain evidence="2 3">ATCC 31532</strain>
    </source>
</reference>
<dbReference type="InterPro" id="IPR014729">
    <property type="entry name" value="Rossmann-like_a/b/a_fold"/>
</dbReference>
<evidence type="ECO:0000313" key="3">
    <source>
        <dbReference type="Proteomes" id="UP000711178"/>
    </source>
</evidence>
<dbReference type="InterPro" id="IPR002500">
    <property type="entry name" value="PAPS_reduct_dom"/>
</dbReference>
<evidence type="ECO:0000313" key="2">
    <source>
        <dbReference type="EMBL" id="MBW8289060.1"/>
    </source>
</evidence>